<sequence>MTKFDKAVILGGIVALVCLSIWGEFLVAIYDRSVARPLDTSNPIEVSIGRTVEEYARRNNIPTPAVRISGTDPLSLRPWFTNGVIVFPSTLLTAESIDIAAILGHESGHITNQDKLFGGVDLHGRESRLRSESAADKVAIALAGCDAQRHLLTHYRKKFEEAAANIKDPHPSYADRLALTKDCS</sequence>
<organism evidence="9 10">
    <name type="scientific">Novimethylophilus kurashikiensis</name>
    <dbReference type="NCBI Taxonomy" id="1825523"/>
    <lineage>
        <taxon>Bacteria</taxon>
        <taxon>Pseudomonadati</taxon>
        <taxon>Pseudomonadota</taxon>
        <taxon>Betaproteobacteria</taxon>
        <taxon>Nitrosomonadales</taxon>
        <taxon>Methylophilaceae</taxon>
        <taxon>Novimethylophilus</taxon>
    </lineage>
</organism>
<evidence type="ECO:0000256" key="2">
    <source>
        <dbReference type="ARBA" id="ARBA00022723"/>
    </source>
</evidence>
<gene>
    <name evidence="9" type="ORF">NMK_2090</name>
</gene>
<comment type="caution">
    <text evidence="9">The sequence shown here is derived from an EMBL/GenBank/DDBJ whole genome shotgun (WGS) entry which is preliminary data.</text>
</comment>
<dbReference type="OrthoDB" id="15218at2"/>
<evidence type="ECO:0000259" key="8">
    <source>
        <dbReference type="Pfam" id="PF01435"/>
    </source>
</evidence>
<name>A0A2R5FCQ2_9PROT</name>
<reference evidence="9 10" key="1">
    <citation type="journal article" date="2018" name="Environ. Microbiol.">
        <title>Isolation and genomic characterization of Novimethylophilus kurashikiensis gen. nov. sp. nov., a new lanthanide-dependent methylotrophic species of Methylophilaceae.</title>
        <authorList>
            <person name="Lv H."/>
            <person name="Sahin N."/>
            <person name="Tani A."/>
        </authorList>
    </citation>
    <scope>NUCLEOTIDE SEQUENCE [LARGE SCALE GENOMIC DNA]</scope>
    <source>
        <strain evidence="9 10">La2-4</strain>
    </source>
</reference>
<evidence type="ECO:0000256" key="5">
    <source>
        <dbReference type="ARBA" id="ARBA00023049"/>
    </source>
</evidence>
<proteinExistence type="inferred from homology"/>
<keyword evidence="7" id="KW-0812">Transmembrane</keyword>
<evidence type="ECO:0000256" key="7">
    <source>
        <dbReference type="SAM" id="Phobius"/>
    </source>
</evidence>
<keyword evidence="7" id="KW-1133">Transmembrane helix</keyword>
<dbReference type="RefSeq" id="WP_109015685.1">
    <property type="nucleotide sequence ID" value="NZ_BDOQ01000008.1"/>
</dbReference>
<accession>A0A2R5FCQ2</accession>
<dbReference type="GO" id="GO:0006508">
    <property type="term" value="P:proteolysis"/>
    <property type="evidence" value="ECO:0007669"/>
    <property type="project" value="UniProtKB-KW"/>
</dbReference>
<comment type="cofactor">
    <cofactor evidence="6">
        <name>Zn(2+)</name>
        <dbReference type="ChEBI" id="CHEBI:29105"/>
    </cofactor>
    <text evidence="6">Binds 1 zinc ion per subunit.</text>
</comment>
<dbReference type="GO" id="GO:0004222">
    <property type="term" value="F:metalloendopeptidase activity"/>
    <property type="evidence" value="ECO:0007669"/>
    <property type="project" value="InterPro"/>
</dbReference>
<comment type="similarity">
    <text evidence="6">Belongs to the peptidase M48 family.</text>
</comment>
<keyword evidence="2" id="KW-0479">Metal-binding</keyword>
<dbReference type="EMBL" id="BDOQ01000008">
    <property type="protein sequence ID" value="GBG14491.1"/>
    <property type="molecule type" value="Genomic_DNA"/>
</dbReference>
<dbReference type="AlphaFoldDB" id="A0A2R5FCQ2"/>
<keyword evidence="10" id="KW-1185">Reference proteome</keyword>
<evidence type="ECO:0000313" key="10">
    <source>
        <dbReference type="Proteomes" id="UP000245081"/>
    </source>
</evidence>
<feature type="transmembrane region" description="Helical" evidence="7">
    <location>
        <begin position="7"/>
        <end position="30"/>
    </location>
</feature>
<dbReference type="Pfam" id="PF01435">
    <property type="entry name" value="Peptidase_M48"/>
    <property type="match status" value="1"/>
</dbReference>
<dbReference type="Gene3D" id="3.30.2010.10">
    <property type="entry name" value="Metalloproteases ('zincins'), catalytic domain"/>
    <property type="match status" value="1"/>
</dbReference>
<evidence type="ECO:0000256" key="6">
    <source>
        <dbReference type="RuleBase" id="RU003983"/>
    </source>
</evidence>
<dbReference type="InterPro" id="IPR001915">
    <property type="entry name" value="Peptidase_M48"/>
</dbReference>
<evidence type="ECO:0000256" key="3">
    <source>
        <dbReference type="ARBA" id="ARBA00022801"/>
    </source>
</evidence>
<feature type="domain" description="Peptidase M48" evidence="8">
    <location>
        <begin position="50"/>
        <end position="116"/>
    </location>
</feature>
<dbReference type="GO" id="GO:0046872">
    <property type="term" value="F:metal ion binding"/>
    <property type="evidence" value="ECO:0007669"/>
    <property type="project" value="UniProtKB-KW"/>
</dbReference>
<keyword evidence="3 6" id="KW-0378">Hydrolase</keyword>
<evidence type="ECO:0000256" key="1">
    <source>
        <dbReference type="ARBA" id="ARBA00022670"/>
    </source>
</evidence>
<evidence type="ECO:0000313" key="9">
    <source>
        <dbReference type="EMBL" id="GBG14491.1"/>
    </source>
</evidence>
<evidence type="ECO:0000256" key="4">
    <source>
        <dbReference type="ARBA" id="ARBA00022833"/>
    </source>
</evidence>
<dbReference type="Proteomes" id="UP000245081">
    <property type="component" value="Unassembled WGS sequence"/>
</dbReference>
<keyword evidence="4 6" id="KW-0862">Zinc</keyword>
<keyword evidence="7" id="KW-0472">Membrane</keyword>
<protein>
    <submittedName>
        <fullName evidence="9">Peptidase M48</fullName>
    </submittedName>
</protein>
<keyword evidence="1 6" id="KW-0645">Protease</keyword>
<keyword evidence="5 6" id="KW-0482">Metalloprotease</keyword>